<dbReference type="EMBL" id="FM204883">
    <property type="protein sequence ID" value="CAW94378.1"/>
    <property type="molecule type" value="Genomic_DNA"/>
</dbReference>
<sequence length="40" mass="4620">MFKKQLLCLSLYPQDIIEEIAGQLLKMREVRGICVPRSKA</sequence>
<organism evidence="1 2">
    <name type="scientific">Streptococcus equi subsp. equi (strain 4047)</name>
    <dbReference type="NCBI Taxonomy" id="553482"/>
    <lineage>
        <taxon>Bacteria</taxon>
        <taxon>Bacillati</taxon>
        <taxon>Bacillota</taxon>
        <taxon>Bacilli</taxon>
        <taxon>Lactobacillales</taxon>
        <taxon>Streptococcaceae</taxon>
        <taxon>Streptococcus</taxon>
    </lineage>
</organism>
<evidence type="ECO:0000313" key="2">
    <source>
        <dbReference type="Proteomes" id="UP000001365"/>
    </source>
</evidence>
<dbReference type="HOGENOM" id="CLU_3296953_0_0_9"/>
<reference evidence="1 2" key="1">
    <citation type="journal article" date="2009" name="PLoS Pathog.">
        <title>Genomic evidence for the evolution of Streptococcus equi: host restriction, increased virulence, and genetic exchange with human pathogens.</title>
        <authorList>
            <person name="Holden M.T.G."/>
            <person name="Heather Z."/>
            <person name="Paillot R."/>
            <person name="Steward K.F."/>
            <person name="Webb K."/>
            <person name="Ainslie F."/>
            <person name="Jourdan T."/>
            <person name="Bason N.C."/>
            <person name="Holroyd N.E."/>
            <person name="Mungall K."/>
            <person name="Quail M.A."/>
            <person name="Sanders M."/>
            <person name="Simmonds M."/>
            <person name="Willey D."/>
            <person name="Brooks K."/>
            <person name="Aanensen D.M."/>
            <person name="Spratt B.G."/>
            <person name="Jolley K.A."/>
            <person name="Maiden M.C.J."/>
            <person name="Kehoe M."/>
            <person name="Chanter N."/>
            <person name="Bentley S.D."/>
            <person name="Robinson C."/>
            <person name="Maskell D.J."/>
            <person name="Parkhill J."/>
            <person name="Waller A.S."/>
        </authorList>
    </citation>
    <scope>NUCLEOTIDE SEQUENCE [LARGE SCALE GENOMIC DNA]</scope>
    <source>
        <strain evidence="1 2">4047</strain>
    </source>
</reference>
<name>C0MC21_STRE4</name>
<protein>
    <submittedName>
        <fullName evidence="1">Uncharacterized protein</fullName>
    </submittedName>
</protein>
<dbReference type="KEGG" id="seu:SEQ_1473"/>
<dbReference type="Proteomes" id="UP000001365">
    <property type="component" value="Chromosome"/>
</dbReference>
<dbReference type="AlphaFoldDB" id="C0MC21"/>
<evidence type="ECO:0000313" key="1">
    <source>
        <dbReference type="EMBL" id="CAW94378.1"/>
    </source>
</evidence>
<gene>
    <name evidence="1" type="ordered locus">SEQ_1473</name>
</gene>
<accession>C0MC21</accession>
<proteinExistence type="predicted"/>